<accession>A0A0R1E6X0</accession>
<organism evidence="1 2">
    <name type="scientific">Drosophila yakuba</name>
    <name type="common">Fruit fly</name>
    <dbReference type="NCBI Taxonomy" id="7245"/>
    <lineage>
        <taxon>Eukaryota</taxon>
        <taxon>Metazoa</taxon>
        <taxon>Ecdysozoa</taxon>
        <taxon>Arthropoda</taxon>
        <taxon>Hexapoda</taxon>
        <taxon>Insecta</taxon>
        <taxon>Pterygota</taxon>
        <taxon>Neoptera</taxon>
        <taxon>Endopterygota</taxon>
        <taxon>Diptera</taxon>
        <taxon>Brachycera</taxon>
        <taxon>Muscomorpha</taxon>
        <taxon>Ephydroidea</taxon>
        <taxon>Drosophilidae</taxon>
        <taxon>Drosophila</taxon>
        <taxon>Sophophora</taxon>
    </lineage>
</organism>
<dbReference type="KEGG" id="dya:Dyak_GE27466"/>
<gene>
    <name evidence="1" type="primary">Dyak\GE27466</name>
    <name evidence="1" type="synonym">GE27466</name>
    <name evidence="1" type="ORF">Dyak_GE27466</name>
</gene>
<reference evidence="1 2" key="1">
    <citation type="journal article" date="2007" name="Nature">
        <title>Evolution of genes and genomes on the Drosophila phylogeny.</title>
        <authorList>
            <consortium name="Drosophila 12 Genomes Consortium"/>
            <person name="Clark A.G."/>
            <person name="Eisen M.B."/>
            <person name="Smith D.R."/>
            <person name="Bergman C.M."/>
            <person name="Oliver B."/>
            <person name="Markow T.A."/>
            <person name="Kaufman T.C."/>
            <person name="Kellis M."/>
            <person name="Gelbart W."/>
            <person name="Iyer V.N."/>
            <person name="Pollard D.A."/>
            <person name="Sackton T.B."/>
            <person name="Larracuente A.M."/>
            <person name="Singh N.D."/>
            <person name="Abad J.P."/>
            <person name="Abt D.N."/>
            <person name="Adryan B."/>
            <person name="Aguade M."/>
            <person name="Akashi H."/>
            <person name="Anderson W.W."/>
            <person name="Aquadro C.F."/>
            <person name="Ardell D.H."/>
            <person name="Arguello R."/>
            <person name="Artieri C.G."/>
            <person name="Barbash D.A."/>
            <person name="Barker D."/>
            <person name="Barsanti P."/>
            <person name="Batterham P."/>
            <person name="Batzoglou S."/>
            <person name="Begun D."/>
            <person name="Bhutkar A."/>
            <person name="Blanco E."/>
            <person name="Bosak S.A."/>
            <person name="Bradley R.K."/>
            <person name="Brand A.D."/>
            <person name="Brent M.R."/>
            <person name="Brooks A.N."/>
            <person name="Brown R.H."/>
            <person name="Butlin R.K."/>
            <person name="Caggese C."/>
            <person name="Calvi B.R."/>
            <person name="Bernardo de Carvalho A."/>
            <person name="Caspi A."/>
            <person name="Castrezana S."/>
            <person name="Celniker S.E."/>
            <person name="Chang J.L."/>
            <person name="Chapple C."/>
            <person name="Chatterji S."/>
            <person name="Chinwalla A."/>
            <person name="Civetta A."/>
            <person name="Clifton S.W."/>
            <person name="Comeron J.M."/>
            <person name="Costello J.C."/>
            <person name="Coyne J.A."/>
            <person name="Daub J."/>
            <person name="David R.G."/>
            <person name="Delcher A.L."/>
            <person name="Delehaunty K."/>
            <person name="Do C.B."/>
            <person name="Ebling H."/>
            <person name="Edwards K."/>
            <person name="Eickbush T."/>
            <person name="Evans J.D."/>
            <person name="Filipski A."/>
            <person name="Findeiss S."/>
            <person name="Freyhult E."/>
            <person name="Fulton L."/>
            <person name="Fulton R."/>
            <person name="Garcia A.C."/>
            <person name="Gardiner A."/>
            <person name="Garfield D.A."/>
            <person name="Garvin B.E."/>
            <person name="Gibson G."/>
            <person name="Gilbert D."/>
            <person name="Gnerre S."/>
            <person name="Godfrey J."/>
            <person name="Good R."/>
            <person name="Gotea V."/>
            <person name="Gravely B."/>
            <person name="Greenberg A.J."/>
            <person name="Griffiths-Jones S."/>
            <person name="Gross S."/>
            <person name="Guigo R."/>
            <person name="Gustafson E.A."/>
            <person name="Haerty W."/>
            <person name="Hahn M.W."/>
            <person name="Halligan D.L."/>
            <person name="Halpern A.L."/>
            <person name="Halter G.M."/>
            <person name="Han M.V."/>
            <person name="Heger A."/>
            <person name="Hillier L."/>
            <person name="Hinrichs A.S."/>
            <person name="Holmes I."/>
            <person name="Hoskins R.A."/>
            <person name="Hubisz M.J."/>
            <person name="Hultmark D."/>
            <person name="Huntley M.A."/>
            <person name="Jaffe D.B."/>
            <person name="Jagadeeshan S."/>
            <person name="Jeck W.R."/>
            <person name="Johnson J."/>
            <person name="Jones C.D."/>
            <person name="Jordan W.C."/>
            <person name="Karpen G.H."/>
            <person name="Kataoka E."/>
            <person name="Keightley P.D."/>
            <person name="Kheradpour P."/>
            <person name="Kirkness E.F."/>
            <person name="Koerich L.B."/>
            <person name="Kristiansen K."/>
            <person name="Kudrna D."/>
            <person name="Kulathinal R.J."/>
            <person name="Kumar S."/>
            <person name="Kwok R."/>
            <person name="Lander E."/>
            <person name="Langley C.H."/>
            <person name="Lapoint R."/>
            <person name="Lazzaro B.P."/>
            <person name="Lee S.J."/>
            <person name="Levesque L."/>
            <person name="Li R."/>
            <person name="Lin C.F."/>
            <person name="Lin M.F."/>
            <person name="Lindblad-Toh K."/>
            <person name="Llopart A."/>
            <person name="Long M."/>
            <person name="Low L."/>
            <person name="Lozovsky E."/>
            <person name="Lu J."/>
            <person name="Luo M."/>
            <person name="Machado C.A."/>
            <person name="Makalowski W."/>
            <person name="Marzo M."/>
            <person name="Matsuda M."/>
            <person name="Matzkin L."/>
            <person name="McAllister B."/>
            <person name="McBride C.S."/>
            <person name="McKernan B."/>
            <person name="McKernan K."/>
            <person name="Mendez-Lago M."/>
            <person name="Minx P."/>
            <person name="Mollenhauer M.U."/>
            <person name="Montooth K."/>
            <person name="Mount S.M."/>
            <person name="Mu X."/>
            <person name="Myers E."/>
            <person name="Negre B."/>
            <person name="Newfeld S."/>
            <person name="Nielsen R."/>
            <person name="Noor M.A."/>
            <person name="O'Grady P."/>
            <person name="Pachter L."/>
            <person name="Papaceit M."/>
            <person name="Parisi M.J."/>
            <person name="Parisi M."/>
            <person name="Parts L."/>
            <person name="Pedersen J.S."/>
            <person name="Pesole G."/>
            <person name="Phillippy A.M."/>
            <person name="Ponting C.P."/>
            <person name="Pop M."/>
            <person name="Porcelli D."/>
            <person name="Powell J.R."/>
            <person name="Prohaska S."/>
            <person name="Pruitt K."/>
            <person name="Puig M."/>
            <person name="Quesneville H."/>
            <person name="Ram K.R."/>
            <person name="Rand D."/>
            <person name="Rasmussen M.D."/>
            <person name="Reed L.K."/>
            <person name="Reenan R."/>
            <person name="Reily A."/>
            <person name="Remington K.A."/>
            <person name="Rieger T.T."/>
            <person name="Ritchie M.G."/>
            <person name="Robin C."/>
            <person name="Rogers Y.H."/>
            <person name="Rohde C."/>
            <person name="Rozas J."/>
            <person name="Rubenfield M.J."/>
            <person name="Ruiz A."/>
            <person name="Russo S."/>
            <person name="Salzberg S.L."/>
            <person name="Sanchez-Gracia A."/>
            <person name="Saranga D.J."/>
            <person name="Sato H."/>
            <person name="Schaeffer S.W."/>
            <person name="Schatz M.C."/>
            <person name="Schlenke T."/>
            <person name="Schwartz R."/>
            <person name="Segarra C."/>
            <person name="Singh R.S."/>
            <person name="Sirot L."/>
            <person name="Sirota M."/>
            <person name="Sisneros N.B."/>
            <person name="Smith C.D."/>
            <person name="Smith T.F."/>
            <person name="Spieth J."/>
            <person name="Stage D.E."/>
            <person name="Stark A."/>
            <person name="Stephan W."/>
            <person name="Strausberg R.L."/>
            <person name="Strempel S."/>
            <person name="Sturgill D."/>
            <person name="Sutton G."/>
            <person name="Sutton G.G."/>
            <person name="Tao W."/>
            <person name="Teichmann S."/>
            <person name="Tobari Y.N."/>
            <person name="Tomimura Y."/>
            <person name="Tsolas J.M."/>
            <person name="Valente V.L."/>
            <person name="Venter E."/>
            <person name="Venter J.C."/>
            <person name="Vicario S."/>
            <person name="Vieira F.G."/>
            <person name="Vilella A.J."/>
            <person name="Villasante A."/>
            <person name="Walenz B."/>
            <person name="Wang J."/>
            <person name="Wasserman M."/>
            <person name="Watts T."/>
            <person name="Wilson D."/>
            <person name="Wilson R.K."/>
            <person name="Wing R.A."/>
            <person name="Wolfner M.F."/>
            <person name="Wong A."/>
            <person name="Wong G.K."/>
            <person name="Wu C.I."/>
            <person name="Wu G."/>
            <person name="Yamamoto D."/>
            <person name="Yang H.P."/>
            <person name="Yang S.P."/>
            <person name="Yorke J.A."/>
            <person name="Yoshida K."/>
            <person name="Zdobnov E."/>
            <person name="Zhang P."/>
            <person name="Zhang Y."/>
            <person name="Zimin A.V."/>
            <person name="Baldwin J."/>
            <person name="Abdouelleil A."/>
            <person name="Abdulkadir J."/>
            <person name="Abebe A."/>
            <person name="Abera B."/>
            <person name="Abreu J."/>
            <person name="Acer S.C."/>
            <person name="Aftuck L."/>
            <person name="Alexander A."/>
            <person name="An P."/>
            <person name="Anderson E."/>
            <person name="Anderson S."/>
            <person name="Arachi H."/>
            <person name="Azer M."/>
            <person name="Bachantsang P."/>
            <person name="Barry A."/>
            <person name="Bayul T."/>
            <person name="Berlin A."/>
            <person name="Bessette D."/>
            <person name="Bloom T."/>
            <person name="Blye J."/>
            <person name="Boguslavskiy L."/>
            <person name="Bonnet C."/>
            <person name="Boukhgalter B."/>
            <person name="Bourzgui I."/>
            <person name="Brown A."/>
            <person name="Cahill P."/>
            <person name="Channer S."/>
            <person name="Cheshatsang Y."/>
            <person name="Chuda L."/>
            <person name="Citroen M."/>
            <person name="Collymore A."/>
            <person name="Cooke P."/>
            <person name="Costello M."/>
            <person name="D'Aco K."/>
            <person name="Daza R."/>
            <person name="De Haan G."/>
            <person name="DeGray S."/>
            <person name="DeMaso C."/>
            <person name="Dhargay N."/>
            <person name="Dooley K."/>
            <person name="Dooley E."/>
            <person name="Doricent M."/>
            <person name="Dorje P."/>
            <person name="Dorjee K."/>
            <person name="Dupes A."/>
            <person name="Elong R."/>
            <person name="Falk J."/>
            <person name="Farina A."/>
            <person name="Faro S."/>
            <person name="Ferguson D."/>
            <person name="Fisher S."/>
            <person name="Foley C.D."/>
            <person name="Franke A."/>
            <person name="Friedrich D."/>
            <person name="Gadbois L."/>
            <person name="Gearin G."/>
            <person name="Gearin C.R."/>
            <person name="Giannoukos G."/>
            <person name="Goode T."/>
            <person name="Graham J."/>
            <person name="Grandbois E."/>
            <person name="Grewal S."/>
            <person name="Gyaltsen K."/>
            <person name="Hafez N."/>
            <person name="Hagos B."/>
            <person name="Hall J."/>
            <person name="Henson C."/>
            <person name="Hollinger A."/>
            <person name="Honan T."/>
            <person name="Huard M.D."/>
            <person name="Hughes L."/>
            <person name="Hurhula B."/>
            <person name="Husby M.E."/>
            <person name="Kamat A."/>
            <person name="Kanga B."/>
            <person name="Kashin S."/>
            <person name="Khazanovich D."/>
            <person name="Kisner P."/>
            <person name="Lance K."/>
            <person name="Lara M."/>
            <person name="Lee W."/>
            <person name="Lennon N."/>
            <person name="Letendre F."/>
            <person name="LeVine R."/>
            <person name="Lipovsky A."/>
            <person name="Liu X."/>
            <person name="Liu J."/>
            <person name="Liu S."/>
            <person name="Lokyitsang T."/>
            <person name="Lokyitsang Y."/>
            <person name="Lubonja R."/>
            <person name="Lui A."/>
            <person name="MacDonald P."/>
            <person name="Magnisalis V."/>
            <person name="Maru K."/>
            <person name="Matthews C."/>
            <person name="McCusker W."/>
            <person name="McDonough S."/>
            <person name="Mehta T."/>
            <person name="Meldrim J."/>
            <person name="Meneus L."/>
            <person name="Mihai O."/>
            <person name="Mihalev A."/>
            <person name="Mihova T."/>
            <person name="Mittelman R."/>
            <person name="Mlenga V."/>
            <person name="Montmayeur A."/>
            <person name="Mulrain L."/>
            <person name="Navidi A."/>
            <person name="Naylor J."/>
            <person name="Negash T."/>
            <person name="Nguyen T."/>
            <person name="Nguyen N."/>
            <person name="Nicol R."/>
            <person name="Norbu C."/>
            <person name="Norbu N."/>
            <person name="Novod N."/>
            <person name="O'Neill B."/>
            <person name="Osman S."/>
            <person name="Markiewicz E."/>
            <person name="Oyono O.L."/>
            <person name="Patti C."/>
            <person name="Phunkhang P."/>
            <person name="Pierre F."/>
            <person name="Priest M."/>
            <person name="Raghuraman S."/>
            <person name="Rege F."/>
            <person name="Reyes R."/>
            <person name="Rise C."/>
            <person name="Rogov P."/>
            <person name="Ross K."/>
            <person name="Ryan E."/>
            <person name="Settipalli S."/>
            <person name="Shea T."/>
            <person name="Sherpa N."/>
            <person name="Shi L."/>
            <person name="Shih D."/>
            <person name="Sparrow T."/>
            <person name="Spaulding J."/>
            <person name="Stalker J."/>
            <person name="Stange-Thomann N."/>
            <person name="Stavropoulos S."/>
            <person name="Stone C."/>
            <person name="Strader C."/>
            <person name="Tesfaye S."/>
            <person name="Thomson T."/>
            <person name="Thoulutsang Y."/>
            <person name="Thoulutsang D."/>
            <person name="Topham K."/>
            <person name="Topping I."/>
            <person name="Tsamla T."/>
            <person name="Vassiliev H."/>
            <person name="Vo A."/>
            <person name="Wangchuk T."/>
            <person name="Wangdi T."/>
            <person name="Weiand M."/>
            <person name="Wilkinson J."/>
            <person name="Wilson A."/>
            <person name="Yadav S."/>
            <person name="Young G."/>
            <person name="Yu Q."/>
            <person name="Zembek L."/>
            <person name="Zhong D."/>
            <person name="Zimmer A."/>
            <person name="Zwirko Z."/>
            <person name="Jaffe D.B."/>
            <person name="Alvarez P."/>
            <person name="Brockman W."/>
            <person name="Butler J."/>
            <person name="Chin C."/>
            <person name="Gnerre S."/>
            <person name="Grabherr M."/>
            <person name="Kleber M."/>
            <person name="Mauceli E."/>
            <person name="MacCallum I."/>
        </authorList>
    </citation>
    <scope>NUCLEOTIDE SEQUENCE [LARGE SCALE GENOMIC DNA]</scope>
    <source>
        <strain evidence="2">Tai18E2 / Tucson 14021-0261.01</strain>
    </source>
</reference>
<dbReference type="AlphaFoldDB" id="A0A0R1E6X0"/>
<dbReference type="EMBL" id="CM000161">
    <property type="protein sequence ID" value="KRK04909.1"/>
    <property type="molecule type" value="Genomic_DNA"/>
</dbReference>
<reference evidence="1 2" key="2">
    <citation type="journal article" date="2007" name="PLoS Biol.">
        <title>Principles of genome evolution in the Drosophila melanogaster species group.</title>
        <authorList>
            <person name="Ranz J.M."/>
            <person name="Maurin D."/>
            <person name="Chan Y.S."/>
            <person name="von Grotthuss M."/>
            <person name="Hillier L.W."/>
            <person name="Roote J."/>
            <person name="Ashburner M."/>
            <person name="Bergman C.M."/>
        </authorList>
    </citation>
    <scope>NUCLEOTIDE SEQUENCE [LARGE SCALE GENOMIC DNA]</scope>
    <source>
        <strain evidence="2">Tai18E2 / Tucson 14021-0261.01</strain>
    </source>
</reference>
<dbReference type="Proteomes" id="UP000002282">
    <property type="component" value="Chromosome 4"/>
</dbReference>
<keyword evidence="2" id="KW-1185">Reference proteome</keyword>
<protein>
    <submittedName>
        <fullName evidence="1">Uncharacterized protein</fullName>
    </submittedName>
</protein>
<name>A0A0R1E6X0_DROYA</name>
<evidence type="ECO:0000313" key="1">
    <source>
        <dbReference type="EMBL" id="KRK04909.1"/>
    </source>
</evidence>
<evidence type="ECO:0000313" key="2">
    <source>
        <dbReference type="Proteomes" id="UP000002282"/>
    </source>
</evidence>
<proteinExistence type="predicted"/>
<sequence>MVSPRRAMDVNMGRIVRKENEGINNGSFDDNRGEVASDHLLDAGHVPDEKITIKQSFRQEVLDKEAHIFIDDIAIPNCLDDLKMTSHFGRYRSSD</sequence>